<dbReference type="GO" id="GO:0005886">
    <property type="term" value="C:plasma membrane"/>
    <property type="evidence" value="ECO:0007669"/>
    <property type="project" value="TreeGrafter"/>
</dbReference>
<comment type="catalytic activity">
    <reaction evidence="13">
        <text>a lipid A disaccharide + ATP = a lipid IVA + ADP + H(+)</text>
        <dbReference type="Rhea" id="RHEA:67840"/>
        <dbReference type="ChEBI" id="CHEBI:15378"/>
        <dbReference type="ChEBI" id="CHEBI:30616"/>
        <dbReference type="ChEBI" id="CHEBI:176343"/>
        <dbReference type="ChEBI" id="CHEBI:176425"/>
        <dbReference type="ChEBI" id="CHEBI:456216"/>
        <dbReference type="EC" id="2.7.1.130"/>
    </reaction>
</comment>
<dbReference type="KEGG" id="dpn:BCB69_01450"/>
<keyword evidence="7 13" id="KW-0808">Transferase</keyword>
<protein>
    <recommendedName>
        <fullName evidence="4 13">Tetraacyldisaccharide 4'-kinase</fullName>
        <ecNumber evidence="3 13">2.7.1.130</ecNumber>
    </recommendedName>
    <alternativeName>
        <fullName evidence="12 13">Lipid A 4'-kinase</fullName>
    </alternativeName>
</protein>
<accession>A0A1B3WCT9</accession>
<dbReference type="GO" id="GO:0009244">
    <property type="term" value="P:lipopolysaccharide core region biosynthetic process"/>
    <property type="evidence" value="ECO:0007669"/>
    <property type="project" value="TreeGrafter"/>
</dbReference>
<keyword evidence="10 13" id="KW-0067">ATP-binding</keyword>
<dbReference type="HAMAP" id="MF_00409">
    <property type="entry name" value="LpxK"/>
    <property type="match status" value="1"/>
</dbReference>
<keyword evidence="9 13" id="KW-0418">Kinase</keyword>
<evidence type="ECO:0000256" key="4">
    <source>
        <dbReference type="ARBA" id="ARBA00016436"/>
    </source>
</evidence>
<gene>
    <name evidence="13" type="primary">lpxK</name>
    <name evidence="14" type="ORF">BCB69_01450</name>
</gene>
<dbReference type="NCBIfam" id="TIGR00682">
    <property type="entry name" value="lpxK"/>
    <property type="match status" value="1"/>
</dbReference>
<name>A0A1B3WCT9_9FIRM</name>
<keyword evidence="8 13" id="KW-0547">Nucleotide-binding</keyword>
<dbReference type="SUPFAM" id="SSF52540">
    <property type="entry name" value="P-loop containing nucleoside triphosphate hydrolases"/>
    <property type="match status" value="1"/>
</dbReference>
<evidence type="ECO:0000256" key="2">
    <source>
        <dbReference type="ARBA" id="ARBA00004870"/>
    </source>
</evidence>
<comment type="function">
    <text evidence="1 13">Transfers the gamma-phosphate of ATP to the 4'-position of a tetraacyldisaccharide 1-phosphate intermediate (termed DS-1-P) to form tetraacyldisaccharide 1,4'-bis-phosphate (lipid IVA).</text>
</comment>
<dbReference type="Pfam" id="PF02606">
    <property type="entry name" value="LpxK"/>
    <property type="match status" value="1"/>
</dbReference>
<evidence type="ECO:0000256" key="8">
    <source>
        <dbReference type="ARBA" id="ARBA00022741"/>
    </source>
</evidence>
<dbReference type="Proteomes" id="UP000094757">
    <property type="component" value="Chromosome"/>
</dbReference>
<dbReference type="AlphaFoldDB" id="A0A1B3WCT9"/>
<dbReference type="PANTHER" id="PTHR42724:SF1">
    <property type="entry name" value="TETRAACYLDISACCHARIDE 4'-KINASE, MITOCHONDRIAL-RELATED"/>
    <property type="match status" value="1"/>
</dbReference>
<feature type="binding site" evidence="13">
    <location>
        <begin position="63"/>
        <end position="70"/>
    </location>
    <ligand>
        <name>ATP</name>
        <dbReference type="ChEBI" id="CHEBI:30616"/>
    </ligand>
</feature>
<evidence type="ECO:0000256" key="9">
    <source>
        <dbReference type="ARBA" id="ARBA00022777"/>
    </source>
</evidence>
<evidence type="ECO:0000256" key="6">
    <source>
        <dbReference type="ARBA" id="ARBA00022556"/>
    </source>
</evidence>
<keyword evidence="6 13" id="KW-0441">Lipid A biosynthesis</keyword>
<dbReference type="InterPro" id="IPR027417">
    <property type="entry name" value="P-loop_NTPase"/>
</dbReference>
<evidence type="ECO:0000256" key="13">
    <source>
        <dbReference type="HAMAP-Rule" id="MF_00409"/>
    </source>
</evidence>
<dbReference type="InterPro" id="IPR003758">
    <property type="entry name" value="LpxK"/>
</dbReference>
<dbReference type="EC" id="2.7.1.130" evidence="3 13"/>
<evidence type="ECO:0000256" key="11">
    <source>
        <dbReference type="ARBA" id="ARBA00023098"/>
    </source>
</evidence>
<evidence type="ECO:0000313" key="15">
    <source>
        <dbReference type="Proteomes" id="UP000094757"/>
    </source>
</evidence>
<evidence type="ECO:0000313" key="14">
    <source>
        <dbReference type="EMBL" id="AOH38762.1"/>
    </source>
</evidence>
<comment type="similarity">
    <text evidence="13">Belongs to the LpxK family.</text>
</comment>
<dbReference type="GO" id="GO:0009029">
    <property type="term" value="F:lipid-A 4'-kinase activity"/>
    <property type="evidence" value="ECO:0007669"/>
    <property type="project" value="UniProtKB-UniRule"/>
</dbReference>
<evidence type="ECO:0000256" key="5">
    <source>
        <dbReference type="ARBA" id="ARBA00022516"/>
    </source>
</evidence>
<keyword evidence="11 13" id="KW-0443">Lipid metabolism</keyword>
<proteinExistence type="inferred from homology"/>
<evidence type="ECO:0000256" key="3">
    <source>
        <dbReference type="ARBA" id="ARBA00012071"/>
    </source>
</evidence>
<evidence type="ECO:0000256" key="10">
    <source>
        <dbReference type="ARBA" id="ARBA00022840"/>
    </source>
</evidence>
<dbReference type="STRING" id="39950.BCB69_01450"/>
<comment type="pathway">
    <text evidence="2 13">Glycolipid biosynthesis; lipid IV(A) biosynthesis; lipid IV(A) from (3R)-3-hydroxytetradecanoyl-[acyl-carrier-protein] and UDP-N-acetyl-alpha-D-glucosamine: step 6/6.</text>
</comment>
<sequence>MSIESYVLKLQQEKNPGIIEKLVLEFLSGLSWLYGKGVNKRRIKAQKQAVKVSVPVISVGNITAGGTGKTPCIMKLVQILKQMGKHPAILTRGYRGKLEKVGGIVSDWDKILLSAQLAGDEPYMMAMKISHTPVLVGKHRTASAQNAINMGADILLLDDGFQYWKLKRDIDIVLIDCTNPFGGEHLLPRGLLRENLECMQRADIFILTKTEQVNSQIKDKIIFRIKQWNDQAFIIKSEQKPAGVVTYENWKKNIPIFLENIENRKAFLVSGIGNPSSFQTTSEMAGFIITGSINFPDHHCYVNTDIEKVTQMAIDSGADIILTTEKDAVKLMPISSIPLYILKIEMNFSGCGETVIKNLITSLK</sequence>
<evidence type="ECO:0000256" key="12">
    <source>
        <dbReference type="ARBA" id="ARBA00029757"/>
    </source>
</evidence>
<dbReference type="UniPathway" id="UPA00359">
    <property type="reaction ID" value="UER00482"/>
</dbReference>
<dbReference type="PANTHER" id="PTHR42724">
    <property type="entry name" value="TETRAACYLDISACCHARIDE 4'-KINASE"/>
    <property type="match status" value="1"/>
</dbReference>
<reference evidence="15" key="1">
    <citation type="submission" date="2016-08" db="EMBL/GenBank/DDBJ databases">
        <authorList>
            <person name="Holder M.E."/>
            <person name="Ajami N.J."/>
            <person name="Petrosino J.F."/>
        </authorList>
    </citation>
    <scope>NUCLEOTIDE SEQUENCE [LARGE SCALE GENOMIC DNA]</scope>
    <source>
        <strain evidence="15">F0677</strain>
    </source>
</reference>
<dbReference type="RefSeq" id="WP_069176795.1">
    <property type="nucleotide sequence ID" value="NZ_CP017037.1"/>
</dbReference>
<evidence type="ECO:0000256" key="7">
    <source>
        <dbReference type="ARBA" id="ARBA00022679"/>
    </source>
</evidence>
<organism evidence="14 15">
    <name type="scientific">Dialister pneumosintes</name>
    <dbReference type="NCBI Taxonomy" id="39950"/>
    <lineage>
        <taxon>Bacteria</taxon>
        <taxon>Bacillati</taxon>
        <taxon>Bacillota</taxon>
        <taxon>Negativicutes</taxon>
        <taxon>Veillonellales</taxon>
        <taxon>Veillonellaceae</taxon>
        <taxon>Dialister</taxon>
    </lineage>
</organism>
<dbReference type="GO" id="GO:0005524">
    <property type="term" value="F:ATP binding"/>
    <property type="evidence" value="ECO:0007669"/>
    <property type="project" value="UniProtKB-UniRule"/>
</dbReference>
<evidence type="ECO:0000256" key="1">
    <source>
        <dbReference type="ARBA" id="ARBA00002274"/>
    </source>
</evidence>
<dbReference type="EMBL" id="CP017037">
    <property type="protein sequence ID" value="AOH38762.1"/>
    <property type="molecule type" value="Genomic_DNA"/>
</dbReference>
<keyword evidence="5 13" id="KW-0444">Lipid biosynthesis</keyword>
<dbReference type="GO" id="GO:0009245">
    <property type="term" value="P:lipid A biosynthetic process"/>
    <property type="evidence" value="ECO:0007669"/>
    <property type="project" value="UniProtKB-UniRule"/>
</dbReference>